<evidence type="ECO:0000313" key="2">
    <source>
        <dbReference type="Proteomes" id="UP000238916"/>
    </source>
</evidence>
<dbReference type="Proteomes" id="UP000238916">
    <property type="component" value="Unassembled WGS sequence"/>
</dbReference>
<evidence type="ECO:0000313" key="1">
    <source>
        <dbReference type="EMBL" id="SPF37146.1"/>
    </source>
</evidence>
<dbReference type="InterPro" id="IPR013785">
    <property type="entry name" value="Aldolase_TIM"/>
</dbReference>
<dbReference type="Gene3D" id="3.20.20.70">
    <property type="entry name" value="Aldolase class I"/>
    <property type="match status" value="1"/>
</dbReference>
<sequence>MDQRLEMAFALRELSVQSVPINILSPIVGTSMEHHVCYLPWKYYNPMLPWWAAI</sequence>
<accession>A0A2U3KBV9</accession>
<reference evidence="2" key="1">
    <citation type="submission" date="2018-02" db="EMBL/GenBank/DDBJ databases">
        <authorList>
            <person name="Hausmann B."/>
        </authorList>
    </citation>
    <scope>NUCLEOTIDE SEQUENCE [LARGE SCALE GENOMIC DNA]</scope>
    <source>
        <strain evidence="2">Peat soil MAG SbF1</strain>
    </source>
</reference>
<name>A0A2U3KBV9_9FIRM</name>
<dbReference type="EMBL" id="OMOF01000084">
    <property type="protein sequence ID" value="SPF37146.1"/>
    <property type="molecule type" value="Genomic_DNA"/>
</dbReference>
<organism evidence="1 2">
    <name type="scientific">Candidatus Desulfosporosinus infrequens</name>
    <dbReference type="NCBI Taxonomy" id="2043169"/>
    <lineage>
        <taxon>Bacteria</taxon>
        <taxon>Bacillati</taxon>
        <taxon>Bacillota</taxon>
        <taxon>Clostridia</taxon>
        <taxon>Eubacteriales</taxon>
        <taxon>Desulfitobacteriaceae</taxon>
        <taxon>Desulfosporosinus</taxon>
    </lineage>
</organism>
<dbReference type="AlphaFoldDB" id="A0A2U3KBV9"/>
<proteinExistence type="predicted"/>
<protein>
    <submittedName>
        <fullName evidence="1">Uncharacterized protein</fullName>
    </submittedName>
</protein>
<gene>
    <name evidence="1" type="ORF">SBF1_1740002</name>
</gene>